<evidence type="ECO:0000256" key="9">
    <source>
        <dbReference type="SAM" id="Phobius"/>
    </source>
</evidence>
<gene>
    <name evidence="10" type="ORF">HHL28_00485</name>
</gene>
<keyword evidence="6 9" id="KW-1133">Transmembrane helix</keyword>
<accession>A0A858R315</accession>
<evidence type="ECO:0000313" key="10">
    <source>
        <dbReference type="EMBL" id="QJE71791.1"/>
    </source>
</evidence>
<comment type="similarity">
    <text evidence="2">Belongs to the UPF0283 family.</text>
</comment>
<protein>
    <submittedName>
        <fullName evidence="10">TIGR01620 family protein</fullName>
    </submittedName>
</protein>
<dbReference type="AlphaFoldDB" id="A0A858R315"/>
<evidence type="ECO:0000313" key="11">
    <source>
        <dbReference type="Proteomes" id="UP000501891"/>
    </source>
</evidence>
<feature type="transmembrane region" description="Helical" evidence="9">
    <location>
        <begin position="47"/>
        <end position="66"/>
    </location>
</feature>
<keyword evidence="5 9" id="KW-0812">Transmembrane</keyword>
<feature type="transmembrane region" description="Helical" evidence="9">
    <location>
        <begin position="78"/>
        <end position="102"/>
    </location>
</feature>
<evidence type="ECO:0000256" key="8">
    <source>
        <dbReference type="SAM" id="MobiDB-lite"/>
    </source>
</evidence>
<proteinExistence type="inferred from homology"/>
<dbReference type="PANTHER" id="PTHR39342">
    <property type="entry name" value="UPF0283 MEMBRANE PROTEIN YCJF"/>
    <property type="match status" value="1"/>
</dbReference>
<evidence type="ECO:0000256" key="6">
    <source>
        <dbReference type="ARBA" id="ARBA00022989"/>
    </source>
</evidence>
<organism evidence="10 11">
    <name type="scientific">Aerophototrophica crusticola</name>
    <dbReference type="NCBI Taxonomy" id="1709002"/>
    <lineage>
        <taxon>Bacteria</taxon>
        <taxon>Pseudomonadati</taxon>
        <taxon>Pseudomonadota</taxon>
        <taxon>Alphaproteobacteria</taxon>
        <taxon>Rhodospirillales</taxon>
        <taxon>Rhodospirillaceae</taxon>
        <taxon>Aerophototrophica</taxon>
    </lineage>
</organism>
<sequence length="327" mass="34468">MSDTRSKNWVPPLEFDPSQAVPAPADPADRPLEGEVLPPLPPKRGRGAARVLVFSLAALFVAAVGFDTVDLVRRALEWSPWLGGALAGLAGLAAGSLAWVAGREWRTFAKLRKVDGLRAESAALRAAGGHGGAQGIAKSVRALYAGRPELGQALATLDRSVTDAHDDREVLALTERALLDPLDRAAYRLVLRASRDVAVGTALSPAALLDAALVLWRNAKLVREIASLYAARPGLFGSARLLRRMAENIGVAGIAESGDSLIAEALGAGAVGAISGRLGQGVINGLLTARIGLTAMHLCRPLPFAEERKPRLGEIRKELLRLPKDVL</sequence>
<keyword evidence="3" id="KW-1003">Cell membrane</keyword>
<dbReference type="NCBIfam" id="TIGR01620">
    <property type="entry name" value="hyp_HI0043"/>
    <property type="match status" value="1"/>
</dbReference>
<dbReference type="Pfam" id="PF05128">
    <property type="entry name" value="DUF697"/>
    <property type="match status" value="1"/>
</dbReference>
<dbReference type="GO" id="GO:0005886">
    <property type="term" value="C:plasma membrane"/>
    <property type="evidence" value="ECO:0007669"/>
    <property type="project" value="UniProtKB-SubCell"/>
</dbReference>
<reference evidence="10" key="1">
    <citation type="submission" date="2020-04" db="EMBL/GenBank/DDBJ databases">
        <title>A desert anoxygenic phototrophic bacterium fixes CO2 using RubisCO under aerobic conditions.</title>
        <authorList>
            <person name="Tang K."/>
        </authorList>
    </citation>
    <scope>NUCLEOTIDE SEQUENCE [LARGE SCALE GENOMIC DNA]</scope>
    <source>
        <strain evidence="10">MIMtkB3</strain>
    </source>
</reference>
<evidence type="ECO:0000256" key="5">
    <source>
        <dbReference type="ARBA" id="ARBA00022692"/>
    </source>
</evidence>
<dbReference type="InterPro" id="IPR021147">
    <property type="entry name" value="DUF697"/>
</dbReference>
<keyword evidence="7 9" id="KW-0472">Membrane</keyword>
<evidence type="ECO:0000256" key="1">
    <source>
        <dbReference type="ARBA" id="ARBA00004429"/>
    </source>
</evidence>
<dbReference type="Proteomes" id="UP000501891">
    <property type="component" value="Chromosome"/>
</dbReference>
<dbReference type="KEGG" id="acru:HHL28_00485"/>
<evidence type="ECO:0000256" key="7">
    <source>
        <dbReference type="ARBA" id="ARBA00023136"/>
    </source>
</evidence>
<comment type="subcellular location">
    <subcellularLocation>
        <location evidence="1">Cell inner membrane</location>
        <topology evidence="1">Multi-pass membrane protein</topology>
    </subcellularLocation>
</comment>
<keyword evidence="11" id="KW-1185">Reference proteome</keyword>
<dbReference type="EMBL" id="CP051775">
    <property type="protein sequence ID" value="QJE71791.1"/>
    <property type="molecule type" value="Genomic_DNA"/>
</dbReference>
<evidence type="ECO:0000256" key="3">
    <source>
        <dbReference type="ARBA" id="ARBA00022475"/>
    </source>
</evidence>
<dbReference type="InterPro" id="IPR006507">
    <property type="entry name" value="UPF0283"/>
</dbReference>
<keyword evidence="4" id="KW-0997">Cell inner membrane</keyword>
<evidence type="ECO:0000256" key="4">
    <source>
        <dbReference type="ARBA" id="ARBA00022519"/>
    </source>
</evidence>
<feature type="region of interest" description="Disordered" evidence="8">
    <location>
        <begin position="1"/>
        <end position="39"/>
    </location>
</feature>
<dbReference type="PANTHER" id="PTHR39342:SF1">
    <property type="entry name" value="UPF0283 MEMBRANE PROTEIN YCJF"/>
    <property type="match status" value="1"/>
</dbReference>
<evidence type="ECO:0000256" key="2">
    <source>
        <dbReference type="ARBA" id="ARBA00008255"/>
    </source>
</evidence>
<name>A0A858R315_9PROT</name>